<dbReference type="SUPFAM" id="SSF52518">
    <property type="entry name" value="Thiamin diphosphate-binding fold (THDP-binding)"/>
    <property type="match status" value="1"/>
</dbReference>
<dbReference type="InterPro" id="IPR029061">
    <property type="entry name" value="THDP-binding"/>
</dbReference>
<protein>
    <submittedName>
        <fullName evidence="2">Uncharacterized protein</fullName>
    </submittedName>
</protein>
<name>A0ABW2TNF9_9PSEU</name>
<sequence length="135" mass="14710">MGRPAVHRAGAAQPRPQRGDLGAARDGGDPRYPASQRLPDFPYASYAEMLGLTGIRLDHAGAVQSTWRKAFNATRPVVVEALVDPAVPLLAPHLPDDAARKLYRGLDQEPDGSRARERVFAQRAEEGHDDHALRS</sequence>
<evidence type="ECO:0000313" key="3">
    <source>
        <dbReference type="Proteomes" id="UP001596512"/>
    </source>
</evidence>
<evidence type="ECO:0000256" key="1">
    <source>
        <dbReference type="SAM" id="MobiDB-lite"/>
    </source>
</evidence>
<comment type="caution">
    <text evidence="2">The sequence shown here is derived from an EMBL/GenBank/DDBJ whole genome shotgun (WGS) entry which is preliminary data.</text>
</comment>
<dbReference type="Gene3D" id="3.40.50.970">
    <property type="match status" value="1"/>
</dbReference>
<feature type="region of interest" description="Disordered" evidence="1">
    <location>
        <begin position="1"/>
        <end position="38"/>
    </location>
</feature>
<accession>A0ABW2TNF9</accession>
<organism evidence="2 3">
    <name type="scientific">Actinokineospora soli</name>
    <dbReference type="NCBI Taxonomy" id="1048753"/>
    <lineage>
        <taxon>Bacteria</taxon>
        <taxon>Bacillati</taxon>
        <taxon>Actinomycetota</taxon>
        <taxon>Actinomycetes</taxon>
        <taxon>Pseudonocardiales</taxon>
        <taxon>Pseudonocardiaceae</taxon>
        <taxon>Actinokineospora</taxon>
    </lineage>
</organism>
<evidence type="ECO:0000313" key="2">
    <source>
        <dbReference type="EMBL" id="MFC7614560.1"/>
    </source>
</evidence>
<dbReference type="Proteomes" id="UP001596512">
    <property type="component" value="Unassembled WGS sequence"/>
</dbReference>
<dbReference type="EMBL" id="JBHTEY010000004">
    <property type="protein sequence ID" value="MFC7614560.1"/>
    <property type="molecule type" value="Genomic_DNA"/>
</dbReference>
<proteinExistence type="predicted"/>
<keyword evidence="3" id="KW-1185">Reference proteome</keyword>
<reference evidence="3" key="1">
    <citation type="journal article" date="2019" name="Int. J. Syst. Evol. Microbiol.">
        <title>The Global Catalogue of Microorganisms (GCM) 10K type strain sequencing project: providing services to taxonomists for standard genome sequencing and annotation.</title>
        <authorList>
            <consortium name="The Broad Institute Genomics Platform"/>
            <consortium name="The Broad Institute Genome Sequencing Center for Infectious Disease"/>
            <person name="Wu L."/>
            <person name="Ma J."/>
        </authorList>
    </citation>
    <scope>NUCLEOTIDE SEQUENCE [LARGE SCALE GENOMIC DNA]</scope>
    <source>
        <strain evidence="3">JCM 17695</strain>
    </source>
</reference>
<gene>
    <name evidence="2" type="ORF">ACFQV2_14530</name>
</gene>